<dbReference type="RefSeq" id="WP_303544306.1">
    <property type="nucleotide sequence ID" value="NZ_JAUOTP010000007.1"/>
</dbReference>
<feature type="modified residue" description="4-aspartylphosphate" evidence="3">
    <location>
        <position position="56"/>
    </location>
</feature>
<dbReference type="InterPro" id="IPR051015">
    <property type="entry name" value="EvgA-like"/>
</dbReference>
<reference evidence="6" key="1">
    <citation type="submission" date="2023-07" db="EMBL/GenBank/DDBJ databases">
        <authorList>
            <person name="Kim M."/>
        </authorList>
    </citation>
    <scope>NUCLEOTIDE SEQUENCE</scope>
    <source>
        <strain evidence="6">BIUV-7</strain>
    </source>
</reference>
<dbReference type="InterPro" id="IPR011006">
    <property type="entry name" value="CheY-like_superfamily"/>
</dbReference>
<keyword evidence="1 3" id="KW-0597">Phosphoprotein</keyword>
<evidence type="ECO:0000256" key="3">
    <source>
        <dbReference type="PROSITE-ProRule" id="PRU00169"/>
    </source>
</evidence>
<dbReference type="PROSITE" id="PS50110">
    <property type="entry name" value="RESPONSE_REGULATORY"/>
    <property type="match status" value="1"/>
</dbReference>
<dbReference type="EMBL" id="JAUOTP010000007">
    <property type="protein sequence ID" value="MDO6415811.1"/>
    <property type="molecule type" value="Genomic_DNA"/>
</dbReference>
<protein>
    <submittedName>
        <fullName evidence="6">Response regulator transcription factor</fullName>
    </submittedName>
</protein>
<dbReference type="Pfam" id="PF00072">
    <property type="entry name" value="Response_reg"/>
    <property type="match status" value="1"/>
</dbReference>
<dbReference type="Proteomes" id="UP001169764">
    <property type="component" value="Unassembled WGS sequence"/>
</dbReference>
<dbReference type="SMART" id="SM00448">
    <property type="entry name" value="REC"/>
    <property type="match status" value="1"/>
</dbReference>
<dbReference type="PROSITE" id="PS00622">
    <property type="entry name" value="HTH_LUXR_1"/>
    <property type="match status" value="1"/>
</dbReference>
<gene>
    <name evidence="6" type="ORF">Q4F19_15575</name>
</gene>
<sequence>MSGRILVVDDHPLTREGLSLAARATLPGATVVGVASIADAMVAMQSKPAFRLILLDFQLADAHGYSGLLKLQHQDPHVPIVMITSREEASLVEAAKALGAAGFVFKSRPIDEIAAILKRIVAGGTYFPSEIAASPTIAAARARIADLSPAQNAVLLALADGRSNKEIARDLDVTEATVKAHLTAVFRRLGVSNRTQALLAVRPLFEVDEAPTR</sequence>
<evidence type="ECO:0000256" key="1">
    <source>
        <dbReference type="ARBA" id="ARBA00022553"/>
    </source>
</evidence>
<evidence type="ECO:0000313" key="6">
    <source>
        <dbReference type="EMBL" id="MDO6415811.1"/>
    </source>
</evidence>
<keyword evidence="7" id="KW-1185">Reference proteome</keyword>
<keyword evidence="2" id="KW-0238">DNA-binding</keyword>
<evidence type="ECO:0000259" key="4">
    <source>
        <dbReference type="PROSITE" id="PS50043"/>
    </source>
</evidence>
<dbReference type="CDD" id="cd06170">
    <property type="entry name" value="LuxR_C_like"/>
    <property type="match status" value="1"/>
</dbReference>
<dbReference type="Pfam" id="PF00196">
    <property type="entry name" value="GerE"/>
    <property type="match status" value="1"/>
</dbReference>
<dbReference type="SMART" id="SM00421">
    <property type="entry name" value="HTH_LUXR"/>
    <property type="match status" value="1"/>
</dbReference>
<dbReference type="InterPro" id="IPR016032">
    <property type="entry name" value="Sig_transdc_resp-reg_C-effctor"/>
</dbReference>
<evidence type="ECO:0000256" key="2">
    <source>
        <dbReference type="ARBA" id="ARBA00023125"/>
    </source>
</evidence>
<dbReference type="PROSITE" id="PS50043">
    <property type="entry name" value="HTH_LUXR_2"/>
    <property type="match status" value="1"/>
</dbReference>
<dbReference type="InterPro" id="IPR058245">
    <property type="entry name" value="NreC/VraR/RcsB-like_REC"/>
</dbReference>
<feature type="domain" description="Response regulatory" evidence="5">
    <location>
        <begin position="4"/>
        <end position="121"/>
    </location>
</feature>
<proteinExistence type="predicted"/>
<comment type="caution">
    <text evidence="6">The sequence shown here is derived from an EMBL/GenBank/DDBJ whole genome shotgun (WGS) entry which is preliminary data.</text>
</comment>
<organism evidence="6 7">
    <name type="scientific">Sphingomonas natans</name>
    <dbReference type="NCBI Taxonomy" id="3063330"/>
    <lineage>
        <taxon>Bacteria</taxon>
        <taxon>Pseudomonadati</taxon>
        <taxon>Pseudomonadota</taxon>
        <taxon>Alphaproteobacteria</taxon>
        <taxon>Sphingomonadales</taxon>
        <taxon>Sphingomonadaceae</taxon>
        <taxon>Sphingomonas</taxon>
    </lineage>
</organism>
<dbReference type="Gene3D" id="3.40.50.2300">
    <property type="match status" value="1"/>
</dbReference>
<dbReference type="PRINTS" id="PR00038">
    <property type="entry name" value="HTHLUXR"/>
</dbReference>
<dbReference type="PANTHER" id="PTHR45566:SF1">
    <property type="entry name" value="HTH-TYPE TRANSCRIPTIONAL REGULATOR YHJB-RELATED"/>
    <property type="match status" value="1"/>
</dbReference>
<evidence type="ECO:0000313" key="7">
    <source>
        <dbReference type="Proteomes" id="UP001169764"/>
    </source>
</evidence>
<evidence type="ECO:0000259" key="5">
    <source>
        <dbReference type="PROSITE" id="PS50110"/>
    </source>
</evidence>
<dbReference type="InterPro" id="IPR000792">
    <property type="entry name" value="Tscrpt_reg_LuxR_C"/>
</dbReference>
<dbReference type="SUPFAM" id="SSF52172">
    <property type="entry name" value="CheY-like"/>
    <property type="match status" value="1"/>
</dbReference>
<accession>A0ABT8YBV4</accession>
<dbReference type="InterPro" id="IPR001789">
    <property type="entry name" value="Sig_transdc_resp-reg_receiver"/>
</dbReference>
<dbReference type="SUPFAM" id="SSF46894">
    <property type="entry name" value="C-terminal effector domain of the bipartite response regulators"/>
    <property type="match status" value="1"/>
</dbReference>
<dbReference type="CDD" id="cd17535">
    <property type="entry name" value="REC_NarL-like"/>
    <property type="match status" value="1"/>
</dbReference>
<dbReference type="PANTHER" id="PTHR45566">
    <property type="entry name" value="HTH-TYPE TRANSCRIPTIONAL REGULATOR YHJB-RELATED"/>
    <property type="match status" value="1"/>
</dbReference>
<feature type="domain" description="HTH luxR-type" evidence="4">
    <location>
        <begin position="140"/>
        <end position="205"/>
    </location>
</feature>
<name>A0ABT8YBV4_9SPHN</name>